<name>A0AAW0D7I1_9AGAR</name>
<evidence type="ECO:0000313" key="2">
    <source>
        <dbReference type="Proteomes" id="UP001362999"/>
    </source>
</evidence>
<reference evidence="1 2" key="1">
    <citation type="journal article" date="2024" name="J Genomics">
        <title>Draft genome sequencing and assembly of Favolaschia claudopus CIRM-BRFM 2984 isolated from oak limbs.</title>
        <authorList>
            <person name="Navarro D."/>
            <person name="Drula E."/>
            <person name="Chaduli D."/>
            <person name="Cazenave R."/>
            <person name="Ahrendt S."/>
            <person name="Wang J."/>
            <person name="Lipzen A."/>
            <person name="Daum C."/>
            <person name="Barry K."/>
            <person name="Grigoriev I.V."/>
            <person name="Favel A."/>
            <person name="Rosso M.N."/>
            <person name="Martin F."/>
        </authorList>
    </citation>
    <scope>NUCLEOTIDE SEQUENCE [LARGE SCALE GENOMIC DNA]</scope>
    <source>
        <strain evidence="1 2">CIRM-BRFM 2984</strain>
    </source>
</reference>
<evidence type="ECO:0000313" key="1">
    <source>
        <dbReference type="EMBL" id="KAK7046923.1"/>
    </source>
</evidence>
<proteinExistence type="predicted"/>
<keyword evidence="2" id="KW-1185">Reference proteome</keyword>
<comment type="caution">
    <text evidence="1">The sequence shown here is derived from an EMBL/GenBank/DDBJ whole genome shotgun (WGS) entry which is preliminary data.</text>
</comment>
<protein>
    <submittedName>
        <fullName evidence="1">Uncharacterized protein</fullName>
    </submittedName>
</protein>
<accession>A0AAW0D7I1</accession>
<organism evidence="1 2">
    <name type="scientific">Favolaschia claudopus</name>
    <dbReference type="NCBI Taxonomy" id="2862362"/>
    <lineage>
        <taxon>Eukaryota</taxon>
        <taxon>Fungi</taxon>
        <taxon>Dikarya</taxon>
        <taxon>Basidiomycota</taxon>
        <taxon>Agaricomycotina</taxon>
        <taxon>Agaricomycetes</taxon>
        <taxon>Agaricomycetidae</taxon>
        <taxon>Agaricales</taxon>
        <taxon>Marasmiineae</taxon>
        <taxon>Mycenaceae</taxon>
        <taxon>Favolaschia</taxon>
    </lineage>
</organism>
<dbReference type="EMBL" id="JAWWNJ010000010">
    <property type="protein sequence ID" value="KAK7046923.1"/>
    <property type="molecule type" value="Genomic_DNA"/>
</dbReference>
<gene>
    <name evidence="1" type="ORF">R3P38DRAFT_2876873</name>
</gene>
<dbReference type="Proteomes" id="UP001362999">
    <property type="component" value="Unassembled WGS sequence"/>
</dbReference>
<sequence length="138" mass="14688">MDENCSPDPPQIGHFADVGAVAELEAQVVALTTLINDFTTTLNDNHAAVMARLDAFETNLIMRVTNAKASSDRPLAGPDLLALVAPHPTTRDQLLAFTVNQCQASAAAFNLPAADLPPAPTVVDHRCQIARFLGVPFE</sequence>
<dbReference type="AlphaFoldDB" id="A0AAW0D7I1"/>